<evidence type="ECO:0000259" key="5">
    <source>
        <dbReference type="Pfam" id="PF00248"/>
    </source>
</evidence>
<dbReference type="InterPro" id="IPR023210">
    <property type="entry name" value="NADP_OxRdtase_dom"/>
</dbReference>
<feature type="site" description="Lowers pKa of active site Tyr" evidence="4">
    <location>
        <position position="80"/>
    </location>
</feature>
<dbReference type="GO" id="GO:0016616">
    <property type="term" value="F:oxidoreductase activity, acting on the CH-OH group of donors, NAD or NADP as acceptor"/>
    <property type="evidence" value="ECO:0007669"/>
    <property type="project" value="UniProtKB-ARBA"/>
</dbReference>
<evidence type="ECO:0000256" key="4">
    <source>
        <dbReference type="PIRSR" id="PIRSR000097-3"/>
    </source>
</evidence>
<dbReference type="eggNOG" id="KOG1577">
    <property type="taxonomic scope" value="Eukaryota"/>
</dbReference>
<dbReference type="Gene3D" id="3.20.20.100">
    <property type="entry name" value="NADP-dependent oxidoreductase domain"/>
    <property type="match status" value="1"/>
</dbReference>
<dbReference type="PANTHER" id="PTHR11732">
    <property type="entry name" value="ALDO/KETO REDUCTASE"/>
    <property type="match status" value="1"/>
</dbReference>
<gene>
    <name evidence="6" type="ORF">PCON_09428</name>
</gene>
<keyword evidence="1" id="KW-0560">Oxidoreductase</keyword>
<dbReference type="OrthoDB" id="416253at2759"/>
<accession>U4LH48</accession>
<feature type="domain" description="NADP-dependent oxidoreductase" evidence="5">
    <location>
        <begin position="17"/>
        <end position="282"/>
    </location>
</feature>
<keyword evidence="7" id="KW-1185">Reference proteome</keyword>
<dbReference type="FunFam" id="3.20.20.100:FF:000002">
    <property type="entry name" value="2,5-diketo-D-gluconic acid reductase A"/>
    <property type="match status" value="1"/>
</dbReference>
<dbReference type="InterPro" id="IPR020471">
    <property type="entry name" value="AKR"/>
</dbReference>
<evidence type="ECO:0000256" key="1">
    <source>
        <dbReference type="ARBA" id="ARBA00023002"/>
    </source>
</evidence>
<dbReference type="PIRSF" id="PIRSF000097">
    <property type="entry name" value="AKR"/>
    <property type="match status" value="1"/>
</dbReference>
<evidence type="ECO:0000256" key="3">
    <source>
        <dbReference type="PIRSR" id="PIRSR000097-2"/>
    </source>
</evidence>
<dbReference type="STRING" id="1076935.U4LH48"/>
<reference evidence="6 7" key="1">
    <citation type="journal article" date="2013" name="PLoS Genet.">
        <title>The genome and development-dependent transcriptomes of Pyronema confluens: a window into fungal evolution.</title>
        <authorList>
            <person name="Traeger S."/>
            <person name="Altegoer F."/>
            <person name="Freitag M."/>
            <person name="Gabaldon T."/>
            <person name="Kempken F."/>
            <person name="Kumar A."/>
            <person name="Marcet-Houben M."/>
            <person name="Poggeler S."/>
            <person name="Stajich J.E."/>
            <person name="Nowrousian M."/>
        </authorList>
    </citation>
    <scope>NUCLEOTIDE SEQUENCE [LARGE SCALE GENOMIC DNA]</scope>
    <source>
        <strain evidence="7">CBS 100304</strain>
        <tissue evidence="6">Vegetative mycelium</tissue>
    </source>
</reference>
<dbReference type="SUPFAM" id="SSF51430">
    <property type="entry name" value="NAD(P)-linked oxidoreductase"/>
    <property type="match status" value="1"/>
</dbReference>
<name>U4LH48_PYROM</name>
<protein>
    <submittedName>
        <fullName evidence="6">Similar to Protein GCY acc. no. P14065</fullName>
    </submittedName>
</protein>
<feature type="binding site" evidence="3">
    <location>
        <position position="111"/>
    </location>
    <ligand>
        <name>substrate</name>
    </ligand>
</feature>
<dbReference type="PROSITE" id="PS00062">
    <property type="entry name" value="ALDOKETO_REDUCTASE_2"/>
    <property type="match status" value="1"/>
</dbReference>
<evidence type="ECO:0000313" key="7">
    <source>
        <dbReference type="Proteomes" id="UP000018144"/>
    </source>
</evidence>
<dbReference type="Pfam" id="PF00248">
    <property type="entry name" value="Aldo_ket_red"/>
    <property type="match status" value="1"/>
</dbReference>
<dbReference type="Proteomes" id="UP000018144">
    <property type="component" value="Unassembled WGS sequence"/>
</dbReference>
<dbReference type="InterPro" id="IPR018170">
    <property type="entry name" value="Aldo/ket_reductase_CS"/>
</dbReference>
<dbReference type="PRINTS" id="PR00069">
    <property type="entry name" value="ALDKETRDTASE"/>
</dbReference>
<sequence>MVAPQFTLNTGAKIPALGLGTWQSPAGAVEKAVYHALTVTGLRHIDCAFAYGNEREVGAALAQVFSEGKIKREDVFITTKLWSTWHNRAEANIDESLKSLGLDYVDLYLMHWPVPMNANGNHPIMPTRPDGMRDLDEGWTWQQTWKAMEKLVEAGKAKAIGVSNFSEAYLKELLKDAKIVPAANQIENHPLLPQDGLVKFCQEHGILVTAYSPLGSTGGPLLADETVTKLAQKHGVSNGNVLINYQLKRGIAAIPKSVTPSRIDENAKTVDLTGEDIELLNGIHKAQGLKRFVSPPWPVNFLFSEANWGENFKPLLSTA</sequence>
<feature type="active site" description="Proton donor" evidence="2">
    <location>
        <position position="51"/>
    </location>
</feature>
<organism evidence="6 7">
    <name type="scientific">Pyronema omphalodes (strain CBS 100304)</name>
    <name type="common">Pyronema confluens</name>
    <dbReference type="NCBI Taxonomy" id="1076935"/>
    <lineage>
        <taxon>Eukaryota</taxon>
        <taxon>Fungi</taxon>
        <taxon>Dikarya</taxon>
        <taxon>Ascomycota</taxon>
        <taxon>Pezizomycotina</taxon>
        <taxon>Pezizomycetes</taxon>
        <taxon>Pezizales</taxon>
        <taxon>Pyronemataceae</taxon>
        <taxon>Pyronema</taxon>
    </lineage>
</organism>
<proteinExistence type="predicted"/>
<dbReference type="AlphaFoldDB" id="U4LH48"/>
<evidence type="ECO:0000313" key="6">
    <source>
        <dbReference type="EMBL" id="CCX30827.1"/>
    </source>
</evidence>
<evidence type="ECO:0000256" key="2">
    <source>
        <dbReference type="PIRSR" id="PIRSR000097-1"/>
    </source>
</evidence>
<dbReference type="OMA" id="MVNQIFL"/>
<dbReference type="InterPro" id="IPR036812">
    <property type="entry name" value="NAD(P)_OxRdtase_dom_sf"/>
</dbReference>
<dbReference type="EMBL" id="HF935497">
    <property type="protein sequence ID" value="CCX30827.1"/>
    <property type="molecule type" value="Genomic_DNA"/>
</dbReference>